<evidence type="ECO:0000313" key="2">
    <source>
        <dbReference type="EMBL" id="OIJ95849.1"/>
    </source>
</evidence>
<organism evidence="2 3">
    <name type="scientific">Streptomyces monashensis</name>
    <dbReference type="NCBI Taxonomy" id="1678012"/>
    <lineage>
        <taxon>Bacteria</taxon>
        <taxon>Bacillati</taxon>
        <taxon>Actinomycetota</taxon>
        <taxon>Actinomycetes</taxon>
        <taxon>Kitasatosporales</taxon>
        <taxon>Streptomycetaceae</taxon>
        <taxon>Streptomyces</taxon>
    </lineage>
</organism>
<dbReference type="AlphaFoldDB" id="A0A1S2PPW4"/>
<dbReference type="InterPro" id="IPR000073">
    <property type="entry name" value="AB_hydrolase_1"/>
</dbReference>
<sequence>MHGAGQGGRMWRRQLGALSDGFHVVAPDLPGFGGMPGPFSLTAAVESIAEIARQLRLVHLCGHSLGAIVAAQVAAENPDLVARLMLSGGPEIAPGTTSQRRLRMERHRPGRLVRAISDLPDRNGWIDMLDALQTSDLSRVLPQITAPTLVLCGKRDRAGLPDARRTAAAIPGAHLSVVPHAGHLLPVTAPHAFNAIARGFLNAECRQAQ</sequence>
<proteinExistence type="predicted"/>
<dbReference type="InterPro" id="IPR029058">
    <property type="entry name" value="AB_hydrolase_fold"/>
</dbReference>
<evidence type="ECO:0000313" key="3">
    <source>
        <dbReference type="Proteomes" id="UP000179642"/>
    </source>
</evidence>
<comment type="caution">
    <text evidence="2">The sequence shown here is derived from an EMBL/GenBank/DDBJ whole genome shotgun (WGS) entry which is preliminary data.</text>
</comment>
<evidence type="ECO:0000259" key="1">
    <source>
        <dbReference type="Pfam" id="PF12697"/>
    </source>
</evidence>
<keyword evidence="3" id="KW-1185">Reference proteome</keyword>
<name>A0A1S2PPW4_9ACTN</name>
<dbReference type="EMBL" id="MLYO01000063">
    <property type="protein sequence ID" value="OIJ95849.1"/>
    <property type="molecule type" value="Genomic_DNA"/>
</dbReference>
<feature type="domain" description="AB hydrolase-1" evidence="1">
    <location>
        <begin position="2"/>
        <end position="195"/>
    </location>
</feature>
<protein>
    <recommendedName>
        <fullName evidence="1">AB hydrolase-1 domain-containing protein</fullName>
    </recommendedName>
</protein>
<dbReference type="Proteomes" id="UP000179642">
    <property type="component" value="Unassembled WGS sequence"/>
</dbReference>
<dbReference type="InterPro" id="IPR050266">
    <property type="entry name" value="AB_hydrolase_sf"/>
</dbReference>
<dbReference type="Gene3D" id="3.40.50.1820">
    <property type="entry name" value="alpha/beta hydrolase"/>
    <property type="match status" value="1"/>
</dbReference>
<dbReference type="PANTHER" id="PTHR43798">
    <property type="entry name" value="MONOACYLGLYCEROL LIPASE"/>
    <property type="match status" value="1"/>
</dbReference>
<dbReference type="GO" id="GO:0003824">
    <property type="term" value="F:catalytic activity"/>
    <property type="evidence" value="ECO:0007669"/>
    <property type="project" value="UniProtKB-ARBA"/>
</dbReference>
<reference evidence="2 3" key="1">
    <citation type="submission" date="2016-10" db="EMBL/GenBank/DDBJ databases">
        <title>Genome sequence of Streptomyces sp. MUSC 1.</title>
        <authorList>
            <person name="Lee L.-H."/>
            <person name="Ser H.-L."/>
            <person name="Law J.W.-F."/>
        </authorList>
    </citation>
    <scope>NUCLEOTIDE SEQUENCE [LARGE SCALE GENOMIC DNA]</scope>
    <source>
        <strain evidence="2 3">MUSC 1</strain>
    </source>
</reference>
<gene>
    <name evidence="2" type="ORF">BIV23_33600</name>
</gene>
<accession>A0A1S2PPW4</accession>
<dbReference type="SUPFAM" id="SSF53474">
    <property type="entry name" value="alpha/beta-Hydrolases"/>
    <property type="match status" value="1"/>
</dbReference>
<dbReference type="Pfam" id="PF12697">
    <property type="entry name" value="Abhydrolase_6"/>
    <property type="match status" value="1"/>
</dbReference>